<accession>A0ABR2B5D7</accession>
<keyword evidence="3" id="KW-1185">Reference proteome</keyword>
<feature type="region of interest" description="Disordered" evidence="1">
    <location>
        <begin position="18"/>
        <end position="40"/>
    </location>
</feature>
<evidence type="ECO:0000256" key="1">
    <source>
        <dbReference type="SAM" id="MobiDB-lite"/>
    </source>
</evidence>
<feature type="compositionally biased region" description="Basic and acidic residues" evidence="1">
    <location>
        <begin position="28"/>
        <end position="38"/>
    </location>
</feature>
<organism evidence="2 3">
    <name type="scientific">Hibiscus sabdariffa</name>
    <name type="common">roselle</name>
    <dbReference type="NCBI Taxonomy" id="183260"/>
    <lineage>
        <taxon>Eukaryota</taxon>
        <taxon>Viridiplantae</taxon>
        <taxon>Streptophyta</taxon>
        <taxon>Embryophyta</taxon>
        <taxon>Tracheophyta</taxon>
        <taxon>Spermatophyta</taxon>
        <taxon>Magnoliopsida</taxon>
        <taxon>eudicotyledons</taxon>
        <taxon>Gunneridae</taxon>
        <taxon>Pentapetalae</taxon>
        <taxon>rosids</taxon>
        <taxon>malvids</taxon>
        <taxon>Malvales</taxon>
        <taxon>Malvaceae</taxon>
        <taxon>Malvoideae</taxon>
        <taxon>Hibiscus</taxon>
    </lineage>
</organism>
<gene>
    <name evidence="2" type="ORF">V6N12_048127</name>
</gene>
<comment type="caution">
    <text evidence="2">The sequence shown here is derived from an EMBL/GenBank/DDBJ whole genome shotgun (WGS) entry which is preliminary data.</text>
</comment>
<reference evidence="2 3" key="1">
    <citation type="journal article" date="2024" name="G3 (Bethesda)">
        <title>Genome assembly of Hibiscus sabdariffa L. provides insights into metabolisms of medicinal natural products.</title>
        <authorList>
            <person name="Kim T."/>
        </authorList>
    </citation>
    <scope>NUCLEOTIDE SEQUENCE [LARGE SCALE GENOMIC DNA]</scope>
    <source>
        <strain evidence="2">TK-2024</strain>
        <tissue evidence="2">Old leaves</tissue>
    </source>
</reference>
<protein>
    <submittedName>
        <fullName evidence="2">Uncharacterized protein</fullName>
    </submittedName>
</protein>
<name>A0ABR2B5D7_9ROSI</name>
<proteinExistence type="predicted"/>
<evidence type="ECO:0000313" key="3">
    <source>
        <dbReference type="Proteomes" id="UP001472677"/>
    </source>
</evidence>
<dbReference type="Proteomes" id="UP001472677">
    <property type="component" value="Unassembled WGS sequence"/>
</dbReference>
<sequence length="77" mass="8391">MTTAAQMTTRQAMVASSLKDQWAHSRAHKDGGGARDGDSIADCLSKIGNNSEPHEQLFLTLPVAVLSLLHQDLDRFE</sequence>
<evidence type="ECO:0000313" key="2">
    <source>
        <dbReference type="EMBL" id="KAK8502013.1"/>
    </source>
</evidence>
<dbReference type="EMBL" id="JBBPBM010000178">
    <property type="protein sequence ID" value="KAK8502013.1"/>
    <property type="molecule type" value="Genomic_DNA"/>
</dbReference>